<organism evidence="1 2">
    <name type="scientific">Chryseobacterium wanjuense</name>
    <dbReference type="NCBI Taxonomy" id="356305"/>
    <lineage>
        <taxon>Bacteria</taxon>
        <taxon>Pseudomonadati</taxon>
        <taxon>Bacteroidota</taxon>
        <taxon>Flavobacteriia</taxon>
        <taxon>Flavobacteriales</taxon>
        <taxon>Weeksellaceae</taxon>
        <taxon>Chryseobacterium group</taxon>
        <taxon>Chryseobacterium</taxon>
    </lineage>
</organism>
<name>A0A1I0NKW8_9FLAO</name>
<dbReference type="Proteomes" id="UP000199469">
    <property type="component" value="Unassembled WGS sequence"/>
</dbReference>
<dbReference type="AlphaFoldDB" id="A0A1I0NKW8"/>
<evidence type="ECO:0000313" key="2">
    <source>
        <dbReference type="Proteomes" id="UP000199469"/>
    </source>
</evidence>
<keyword evidence="2" id="KW-1185">Reference proteome</keyword>
<reference evidence="2" key="1">
    <citation type="submission" date="2016-10" db="EMBL/GenBank/DDBJ databases">
        <authorList>
            <person name="Varghese N."/>
            <person name="Submissions S."/>
        </authorList>
    </citation>
    <scope>NUCLEOTIDE SEQUENCE [LARGE SCALE GENOMIC DNA]</scope>
    <source>
        <strain evidence="2">DSM 17724</strain>
    </source>
</reference>
<evidence type="ECO:0000313" key="1">
    <source>
        <dbReference type="EMBL" id="SEW01839.1"/>
    </source>
</evidence>
<dbReference type="EMBL" id="FOIU01000001">
    <property type="protein sequence ID" value="SEW01839.1"/>
    <property type="molecule type" value="Genomic_DNA"/>
</dbReference>
<sequence>MLSIGITAPEDKIRITTILRCTIEIPKENDWPPPPPQLVTVNTQSYFNSDRGWNNDKKLLCISYYGNKKSLPRILLMTDYW</sequence>
<protein>
    <submittedName>
        <fullName evidence="1">Uncharacterized protein</fullName>
    </submittedName>
</protein>
<proteinExistence type="predicted"/>
<gene>
    <name evidence="1" type="ORF">SAMN05421841_0648</name>
</gene>
<accession>A0A1I0NKW8</accession>